<keyword evidence="2" id="KW-1185">Reference proteome</keyword>
<sequence length="277" mass="30871">MAICMQGRNSTTRYGHGQCHYHSAGARGVASAVSELLDNEQFQASLVPLLRRHGDICIKASSIRHDDLQRALHRLNISVQTGRNLPCCLTGASPYTETVEEFSWRFWESARTEVLKAADWLRKHVCLPGIAVVPITNTAWLRAHWSKEHVTIKGSKTQYVFIRQAAAAAMRERIGENEPTEAWLLELLPAVLGVYVARETSYIEDSDEGDARCLWAQTAAETLALNIMLWNEARIRRELPVFGGDFNQHIIAHPTSATEVHCAAAKGTSMADRQLAL</sequence>
<reference evidence="1 2" key="1">
    <citation type="journal article" date="2024" name="Nat. Commun.">
        <title>Phylogenomics reveals the evolutionary origins of lichenization in chlorophyte algae.</title>
        <authorList>
            <person name="Puginier C."/>
            <person name="Libourel C."/>
            <person name="Otte J."/>
            <person name="Skaloud P."/>
            <person name="Haon M."/>
            <person name="Grisel S."/>
            <person name="Petersen M."/>
            <person name="Berrin J.G."/>
            <person name="Delaux P.M."/>
            <person name="Dal Grande F."/>
            <person name="Keller J."/>
        </authorList>
    </citation>
    <scope>NUCLEOTIDE SEQUENCE [LARGE SCALE GENOMIC DNA]</scope>
    <source>
        <strain evidence="1 2">SAG 2043</strain>
    </source>
</reference>
<dbReference type="Proteomes" id="UP001489004">
    <property type="component" value="Unassembled WGS sequence"/>
</dbReference>
<comment type="caution">
    <text evidence="1">The sequence shown here is derived from an EMBL/GenBank/DDBJ whole genome shotgun (WGS) entry which is preliminary data.</text>
</comment>
<evidence type="ECO:0000313" key="2">
    <source>
        <dbReference type="Proteomes" id="UP001489004"/>
    </source>
</evidence>
<evidence type="ECO:0000313" key="1">
    <source>
        <dbReference type="EMBL" id="KAK9802947.1"/>
    </source>
</evidence>
<dbReference type="EMBL" id="JALJOR010000026">
    <property type="protein sequence ID" value="KAK9802947.1"/>
    <property type="molecule type" value="Genomic_DNA"/>
</dbReference>
<protein>
    <submittedName>
        <fullName evidence="1">Uncharacterized protein</fullName>
    </submittedName>
</protein>
<gene>
    <name evidence="1" type="ORF">WJX72_005711</name>
</gene>
<proteinExistence type="predicted"/>
<accession>A0AAW1P3R1</accession>
<dbReference type="AlphaFoldDB" id="A0AAW1P3R1"/>
<name>A0AAW1P3R1_9CHLO</name>
<organism evidence="1 2">
    <name type="scientific">[Myrmecia] bisecta</name>
    <dbReference type="NCBI Taxonomy" id="41462"/>
    <lineage>
        <taxon>Eukaryota</taxon>
        <taxon>Viridiplantae</taxon>
        <taxon>Chlorophyta</taxon>
        <taxon>core chlorophytes</taxon>
        <taxon>Trebouxiophyceae</taxon>
        <taxon>Trebouxiales</taxon>
        <taxon>Trebouxiaceae</taxon>
        <taxon>Myrmecia</taxon>
    </lineage>
</organism>